<sequence length="280" mass="29583">MRFRAFGVGLALALVSGCAPRQPPPPGLAAADPADSCGPQVVVFVSAGDLLGEPPRRQRPPGAEELASELARENAAIDRLQIAFDALLYCRWTEVRVIRADAASNVVPKAEASVRLAAASGRLRADLRRAQQLRQRLSERSARLEAAVERAAPGTAAALLAERAARDAPVRAVASAPVALRLRPELRAPEVGRVPAGTEVSLRPATGGFGLVDGGLRAWGYGQLGAFTVLQQRRAPVTEAAGPQAELRRLAATNLVRRDNFAESLDLAERSAEAGFEPAM</sequence>
<dbReference type="AlphaFoldDB" id="A0A6J4H4W7"/>
<accession>A0A6J4H4W7</accession>
<dbReference type="EMBL" id="CADCTD010000002">
    <property type="protein sequence ID" value="CAA9214035.1"/>
    <property type="molecule type" value="Genomic_DNA"/>
</dbReference>
<protein>
    <submittedName>
        <fullName evidence="2">Uncharacterized protein</fullName>
    </submittedName>
</protein>
<evidence type="ECO:0000313" key="2">
    <source>
        <dbReference type="EMBL" id="CAA9214035.1"/>
    </source>
</evidence>
<dbReference type="PROSITE" id="PS51257">
    <property type="entry name" value="PROKAR_LIPOPROTEIN"/>
    <property type="match status" value="1"/>
</dbReference>
<proteinExistence type="predicted"/>
<organism evidence="2">
    <name type="scientific">uncultured Craurococcus sp</name>
    <dbReference type="NCBI Taxonomy" id="1135998"/>
    <lineage>
        <taxon>Bacteria</taxon>
        <taxon>Pseudomonadati</taxon>
        <taxon>Pseudomonadota</taxon>
        <taxon>Alphaproteobacteria</taxon>
        <taxon>Acetobacterales</taxon>
        <taxon>Acetobacteraceae</taxon>
        <taxon>Craurococcus</taxon>
        <taxon>environmental samples</taxon>
    </lineage>
</organism>
<gene>
    <name evidence="2" type="ORF">AVDCRST_MAG27-40</name>
</gene>
<reference evidence="2" key="1">
    <citation type="submission" date="2020-02" db="EMBL/GenBank/DDBJ databases">
        <authorList>
            <person name="Meier V. D."/>
        </authorList>
    </citation>
    <scope>NUCLEOTIDE SEQUENCE</scope>
    <source>
        <strain evidence="2">AVDCRST_MAG27</strain>
    </source>
</reference>
<evidence type="ECO:0000256" key="1">
    <source>
        <dbReference type="SAM" id="Coils"/>
    </source>
</evidence>
<feature type="coiled-coil region" evidence="1">
    <location>
        <begin position="120"/>
        <end position="150"/>
    </location>
</feature>
<keyword evidence="1" id="KW-0175">Coiled coil</keyword>
<name>A0A6J4H4W7_9PROT</name>